<dbReference type="Gene3D" id="1.20.144.10">
    <property type="entry name" value="Phosphatidic acid phosphatase type 2/haloperoxidase"/>
    <property type="match status" value="1"/>
</dbReference>
<dbReference type="EMBL" id="JAFEKC020000004">
    <property type="protein sequence ID" value="KAK0514942.1"/>
    <property type="molecule type" value="Genomic_DNA"/>
</dbReference>
<keyword evidence="5 7" id="KW-0472">Membrane</keyword>
<dbReference type="PANTHER" id="PTHR10165">
    <property type="entry name" value="LIPID PHOSPHATE PHOSPHATASE"/>
    <property type="match status" value="1"/>
</dbReference>
<dbReference type="CDD" id="cd03390">
    <property type="entry name" value="PAP2_containing_1_like"/>
    <property type="match status" value="1"/>
</dbReference>
<dbReference type="GO" id="GO:0006644">
    <property type="term" value="P:phospholipid metabolic process"/>
    <property type="evidence" value="ECO:0007669"/>
    <property type="project" value="InterPro"/>
</dbReference>
<dbReference type="AlphaFoldDB" id="A0AA39R4V8"/>
<comment type="subcellular location">
    <subcellularLocation>
        <location evidence="1">Membrane</location>
        <topology evidence="1">Multi-pass membrane protein</topology>
    </subcellularLocation>
</comment>
<accession>A0AA39R4V8</accession>
<name>A0AA39R4V8_9LECA</name>
<proteinExistence type="inferred from homology"/>
<dbReference type="GO" id="GO:0016020">
    <property type="term" value="C:membrane"/>
    <property type="evidence" value="ECO:0007669"/>
    <property type="project" value="UniProtKB-SubCell"/>
</dbReference>
<evidence type="ECO:0000313" key="9">
    <source>
        <dbReference type="EMBL" id="KAK0514942.1"/>
    </source>
</evidence>
<protein>
    <recommendedName>
        <fullName evidence="8">Phosphatidic acid phosphatase type 2/haloperoxidase domain-containing protein</fullName>
    </recommendedName>
</protein>
<organism evidence="9 10">
    <name type="scientific">Cladonia borealis</name>
    <dbReference type="NCBI Taxonomy" id="184061"/>
    <lineage>
        <taxon>Eukaryota</taxon>
        <taxon>Fungi</taxon>
        <taxon>Dikarya</taxon>
        <taxon>Ascomycota</taxon>
        <taxon>Pezizomycotina</taxon>
        <taxon>Lecanoromycetes</taxon>
        <taxon>OSLEUM clade</taxon>
        <taxon>Lecanoromycetidae</taxon>
        <taxon>Lecanorales</taxon>
        <taxon>Lecanorineae</taxon>
        <taxon>Cladoniaceae</taxon>
        <taxon>Cladonia</taxon>
    </lineage>
</organism>
<dbReference type="SUPFAM" id="SSF48317">
    <property type="entry name" value="Acid phosphatase/Vanadium-dependent haloperoxidase"/>
    <property type="match status" value="1"/>
</dbReference>
<dbReference type="SMART" id="SM00014">
    <property type="entry name" value="acidPPc"/>
    <property type="match status" value="1"/>
</dbReference>
<dbReference type="InterPro" id="IPR036938">
    <property type="entry name" value="PAP2/HPO_sf"/>
</dbReference>
<dbReference type="Pfam" id="PF01569">
    <property type="entry name" value="PAP2"/>
    <property type="match status" value="1"/>
</dbReference>
<reference evidence="9" key="1">
    <citation type="submission" date="2023-03" db="EMBL/GenBank/DDBJ databases">
        <title>Complete genome of Cladonia borealis.</title>
        <authorList>
            <person name="Park H."/>
        </authorList>
    </citation>
    <scope>NUCLEOTIDE SEQUENCE</scope>
    <source>
        <strain evidence="9">ANT050790</strain>
    </source>
</reference>
<evidence type="ECO:0000313" key="10">
    <source>
        <dbReference type="Proteomes" id="UP001166286"/>
    </source>
</evidence>
<feature type="transmembrane region" description="Helical" evidence="7">
    <location>
        <begin position="33"/>
        <end position="53"/>
    </location>
</feature>
<dbReference type="GO" id="GO:0046839">
    <property type="term" value="P:phospholipid dephosphorylation"/>
    <property type="evidence" value="ECO:0007669"/>
    <property type="project" value="TreeGrafter"/>
</dbReference>
<keyword evidence="4 7" id="KW-1133">Transmembrane helix</keyword>
<evidence type="ECO:0000256" key="5">
    <source>
        <dbReference type="ARBA" id="ARBA00023136"/>
    </source>
</evidence>
<evidence type="ECO:0000256" key="6">
    <source>
        <dbReference type="SAM" id="MobiDB-lite"/>
    </source>
</evidence>
<dbReference type="InterPro" id="IPR043216">
    <property type="entry name" value="PAP-like"/>
</dbReference>
<feature type="transmembrane region" description="Helical" evidence="7">
    <location>
        <begin position="179"/>
        <end position="196"/>
    </location>
</feature>
<sequence>MPAHRGSGAKRAHEQQDGGIMPSISRFMQRSYAADYAGFALLLVAYTLIQLIVEPFHRMFSLDNISIQYPHADVERVSVVWNIGYAVVLPLFIFLFWALIFRPTAHKINVTILGLAISVMLATFLTDVVKNSVGRPRPDLIARCKPKKGTPEHSLVTIEVCTERSHHTLHDGWRSFPSGHSSLAFSGLGYLALFFAGQMHIFRPRTDLARVLLALAPLIGAALIAISRLEDYRHDVYDVTIGSILGMLIAYFSYRRYYPALKSPQCDTPYPSRAEWASKNGYGKLKDEESRVEGNGDFAVDHLGYDTEQVPLRDTSRERDSERPAGSSSES</sequence>
<evidence type="ECO:0000256" key="1">
    <source>
        <dbReference type="ARBA" id="ARBA00004141"/>
    </source>
</evidence>
<feature type="domain" description="Phosphatidic acid phosphatase type 2/haloperoxidase" evidence="8">
    <location>
        <begin position="113"/>
        <end position="254"/>
    </location>
</feature>
<dbReference type="FunFam" id="1.20.144.10:FF:000017">
    <property type="entry name" value="Diacylglycerol pyrophosphate phosphatase 1"/>
    <property type="match status" value="1"/>
</dbReference>
<evidence type="ECO:0000256" key="2">
    <source>
        <dbReference type="ARBA" id="ARBA00008816"/>
    </source>
</evidence>
<comment type="similarity">
    <text evidence="2">Belongs to the PA-phosphatase related phosphoesterase family.</text>
</comment>
<keyword evidence="3 7" id="KW-0812">Transmembrane</keyword>
<keyword evidence="10" id="KW-1185">Reference proteome</keyword>
<feature type="transmembrane region" description="Helical" evidence="7">
    <location>
        <begin position="108"/>
        <end position="126"/>
    </location>
</feature>
<comment type="caution">
    <text evidence="9">The sequence shown here is derived from an EMBL/GenBank/DDBJ whole genome shotgun (WGS) entry which is preliminary data.</text>
</comment>
<evidence type="ECO:0000259" key="8">
    <source>
        <dbReference type="SMART" id="SM00014"/>
    </source>
</evidence>
<evidence type="ECO:0000256" key="4">
    <source>
        <dbReference type="ARBA" id="ARBA00022989"/>
    </source>
</evidence>
<gene>
    <name evidence="9" type="ORF">JMJ35_002321</name>
</gene>
<feature type="transmembrane region" description="Helical" evidence="7">
    <location>
        <begin position="235"/>
        <end position="254"/>
    </location>
</feature>
<dbReference type="PANTHER" id="PTHR10165:SF35">
    <property type="entry name" value="RE23632P"/>
    <property type="match status" value="1"/>
</dbReference>
<dbReference type="Proteomes" id="UP001166286">
    <property type="component" value="Unassembled WGS sequence"/>
</dbReference>
<evidence type="ECO:0000256" key="3">
    <source>
        <dbReference type="ARBA" id="ARBA00022692"/>
    </source>
</evidence>
<feature type="transmembrane region" description="Helical" evidence="7">
    <location>
        <begin position="208"/>
        <end position="229"/>
    </location>
</feature>
<evidence type="ECO:0000256" key="7">
    <source>
        <dbReference type="SAM" id="Phobius"/>
    </source>
</evidence>
<feature type="transmembrane region" description="Helical" evidence="7">
    <location>
        <begin position="79"/>
        <end position="101"/>
    </location>
</feature>
<dbReference type="GO" id="GO:0008195">
    <property type="term" value="F:phosphatidate phosphatase activity"/>
    <property type="evidence" value="ECO:0007669"/>
    <property type="project" value="TreeGrafter"/>
</dbReference>
<dbReference type="InterPro" id="IPR000326">
    <property type="entry name" value="PAP2/HPO"/>
</dbReference>
<feature type="compositionally biased region" description="Basic and acidic residues" evidence="6">
    <location>
        <begin position="314"/>
        <end position="323"/>
    </location>
</feature>
<feature type="region of interest" description="Disordered" evidence="6">
    <location>
        <begin position="297"/>
        <end position="331"/>
    </location>
</feature>